<protein>
    <recommendedName>
        <fullName evidence="5">Tetratricopeptide repeat protein</fullName>
    </recommendedName>
</protein>
<dbReference type="SMART" id="SM00028">
    <property type="entry name" value="TPR"/>
    <property type="match status" value="2"/>
</dbReference>
<organism evidence="3 4">
    <name type="scientific">Paraburkholderia nemoris</name>
    <dbReference type="NCBI Taxonomy" id="2793076"/>
    <lineage>
        <taxon>Bacteria</taxon>
        <taxon>Pseudomonadati</taxon>
        <taxon>Pseudomonadota</taxon>
        <taxon>Betaproteobacteria</taxon>
        <taxon>Burkholderiales</taxon>
        <taxon>Burkholderiaceae</taxon>
        <taxon>Paraburkholderia</taxon>
    </lineage>
</organism>
<name>A0ABN7KDY4_9BURK</name>
<evidence type="ECO:0000256" key="1">
    <source>
        <dbReference type="SAM" id="MobiDB-lite"/>
    </source>
</evidence>
<keyword evidence="2" id="KW-1133">Transmembrane helix</keyword>
<accession>A0ABN7KDY4</accession>
<dbReference type="Gene3D" id="1.25.40.10">
    <property type="entry name" value="Tetratricopeptide repeat domain"/>
    <property type="match status" value="2"/>
</dbReference>
<keyword evidence="2" id="KW-0812">Transmembrane</keyword>
<dbReference type="RefSeq" id="WP_200658181.1">
    <property type="nucleotide sequence ID" value="NZ_CAJNBH010000001.1"/>
</dbReference>
<dbReference type="Proteomes" id="UP000673821">
    <property type="component" value="Unassembled WGS sequence"/>
</dbReference>
<dbReference type="InterPro" id="IPR011990">
    <property type="entry name" value="TPR-like_helical_dom_sf"/>
</dbReference>
<keyword evidence="2" id="KW-0472">Membrane</keyword>
<keyword evidence="4" id="KW-1185">Reference proteome</keyword>
<evidence type="ECO:0000313" key="3">
    <source>
        <dbReference type="EMBL" id="CAE6687986.1"/>
    </source>
</evidence>
<dbReference type="InterPro" id="IPR019734">
    <property type="entry name" value="TPR_rpt"/>
</dbReference>
<evidence type="ECO:0000313" key="4">
    <source>
        <dbReference type="Proteomes" id="UP000673821"/>
    </source>
</evidence>
<evidence type="ECO:0008006" key="5">
    <source>
        <dbReference type="Google" id="ProtNLM"/>
    </source>
</evidence>
<proteinExistence type="predicted"/>
<evidence type="ECO:0000256" key="2">
    <source>
        <dbReference type="SAM" id="Phobius"/>
    </source>
</evidence>
<feature type="region of interest" description="Disordered" evidence="1">
    <location>
        <begin position="1"/>
        <end position="56"/>
    </location>
</feature>
<reference evidence="3 4" key="1">
    <citation type="submission" date="2021-02" db="EMBL/GenBank/DDBJ databases">
        <authorList>
            <person name="Vanwijnsberghe S."/>
        </authorList>
    </citation>
    <scope>NUCLEOTIDE SEQUENCE [LARGE SCALE GENOMIC DNA]</scope>
    <source>
        <strain evidence="3 4">R-69776</strain>
    </source>
</reference>
<dbReference type="EMBL" id="CAJNBH010000001">
    <property type="protein sequence ID" value="CAE6687986.1"/>
    <property type="molecule type" value="Genomic_DNA"/>
</dbReference>
<feature type="transmembrane region" description="Helical" evidence="2">
    <location>
        <begin position="75"/>
        <end position="94"/>
    </location>
</feature>
<gene>
    <name evidence="3" type="ORF">R69776_00088</name>
</gene>
<dbReference type="SUPFAM" id="SSF48452">
    <property type="entry name" value="TPR-like"/>
    <property type="match status" value="1"/>
</dbReference>
<sequence>MHAQKHHRGAHRPSHLKAVKPIDPPHPGQRLEPEQNSGQKSGQKPGPTPSKTGTPHEDRLAKLASFTTNLRMVSLNLLLLVGACLAGAVLWKLVSARETVIENIYVPEAFAKIGYSGDAFQSFVAGHLIALEERAADVIPASAKEEIRLDSDMPDFSVPGTSISAKTILQYVREALPLPVSTISGSVTGTPDHYVLHLVLAERGQVYRFNTPEGAIADLDKNLSDLALDVLKKHSPYIYASYQSAEAQTRCYAGKGACNFSEAERIFSSIVDAGDEQPNYKWALLGLSKIDEAYHDYKGEINAVSRLSAEYPSSWSFYNWGVALSELGCHKLAIGAFERSIALHSSREAAFNAIGRAWLALAKQAPDRHSTEAKSKLQNARDDFRIAVYLKPDYQEAHVNLAESLKLLGDDNGARREYVSAIKMDPTHAGLAYAMYAELAGDQKERSKLLGFASWADNLHKECRASNSTSLLEAQGCSVAIQAETTRVVNTGSEAGIETVAATAAPAPDCRGLAVDDRLAPEDGLPGFPEITP</sequence>
<feature type="compositionally biased region" description="Basic residues" evidence="1">
    <location>
        <begin position="1"/>
        <end position="18"/>
    </location>
</feature>
<comment type="caution">
    <text evidence="3">The sequence shown here is derived from an EMBL/GenBank/DDBJ whole genome shotgun (WGS) entry which is preliminary data.</text>
</comment>